<protein>
    <recommendedName>
        <fullName evidence="3">Lipoprotein</fullName>
    </recommendedName>
</protein>
<dbReference type="RefSeq" id="WP_208151031.1">
    <property type="nucleotide sequence ID" value="NZ_JAGETV010000042.1"/>
</dbReference>
<dbReference type="EMBL" id="JAGETV010000042">
    <property type="protein sequence ID" value="MBO1928422.1"/>
    <property type="molecule type" value="Genomic_DNA"/>
</dbReference>
<proteinExistence type="predicted"/>
<evidence type="ECO:0008006" key="3">
    <source>
        <dbReference type="Google" id="ProtNLM"/>
    </source>
</evidence>
<evidence type="ECO:0000313" key="2">
    <source>
        <dbReference type="Proteomes" id="UP000664835"/>
    </source>
</evidence>
<sequence length="349" mass="38205">MRYEFRQKTFLLGKLSTVLGISALLLSGCGGSGGDSDTEYSLGLPAGLTIAMVDVNNLEYYSLDTTTEELTDLNALADESGDSAVQKLRLTDTSVLGSFVHWPDFRVVNDVEMLDGKYLLMKPDYVPSTTVLGGTEESPGNFVQLVHFHDTDLAAHSTDEFYGADACSQADQDAGTCSGKYYGLQRLNSFVTEQADLEIEIAEALPEDQTLCRAYIDPYQKFEHEQEESSGETQEEAHDHGALTHFALTDTGRMYFYQEGEAGLESIQGFVELDGVNRVADCSRTTIARASEDGVLVFIPDTQKLYLVDNHGADFHQHSVWNLAEILPEGTTADMAAILGEGAAHEHEE</sequence>
<comment type="caution">
    <text evidence="1">The sequence shown here is derived from an EMBL/GenBank/DDBJ whole genome shotgun (WGS) entry which is preliminary data.</text>
</comment>
<dbReference type="PROSITE" id="PS51257">
    <property type="entry name" value="PROKAR_LIPOPROTEIN"/>
    <property type="match status" value="1"/>
</dbReference>
<evidence type="ECO:0000313" key="1">
    <source>
        <dbReference type="EMBL" id="MBO1928422.1"/>
    </source>
</evidence>
<organism evidence="1 2">
    <name type="scientific">Thiomicrorhabdus marina</name>
    <dbReference type="NCBI Taxonomy" id="2818442"/>
    <lineage>
        <taxon>Bacteria</taxon>
        <taxon>Pseudomonadati</taxon>
        <taxon>Pseudomonadota</taxon>
        <taxon>Gammaproteobacteria</taxon>
        <taxon>Thiotrichales</taxon>
        <taxon>Piscirickettsiaceae</taxon>
        <taxon>Thiomicrorhabdus</taxon>
    </lineage>
</organism>
<gene>
    <name evidence="1" type="ORF">J3998_12660</name>
</gene>
<reference evidence="1 2" key="1">
    <citation type="submission" date="2021-03" db="EMBL/GenBank/DDBJ databases">
        <title>Thiomicrorhabdus sp.nov.,novel sulfur-oxidizing bacteria isolated from coastal sediment.</title>
        <authorList>
            <person name="Liu X."/>
        </authorList>
    </citation>
    <scope>NUCLEOTIDE SEQUENCE [LARGE SCALE GENOMIC DNA]</scope>
    <source>
        <strain evidence="1 2">6S2-11</strain>
    </source>
</reference>
<accession>A0ABS3Q7V3</accession>
<keyword evidence="2" id="KW-1185">Reference proteome</keyword>
<dbReference type="Proteomes" id="UP000664835">
    <property type="component" value="Unassembled WGS sequence"/>
</dbReference>
<name>A0ABS3Q7V3_9GAMM</name>